<feature type="transmembrane region" description="Helical" evidence="1">
    <location>
        <begin position="21"/>
        <end position="42"/>
    </location>
</feature>
<keyword evidence="1" id="KW-0472">Membrane</keyword>
<evidence type="ECO:0000313" key="3">
    <source>
        <dbReference type="Proteomes" id="UP001238334"/>
    </source>
</evidence>
<dbReference type="AlphaFoldDB" id="A0A9Y2P3D2"/>
<keyword evidence="1" id="KW-0812">Transmembrane</keyword>
<dbReference type="EMBL" id="CP127247">
    <property type="protein sequence ID" value="WIY25922.1"/>
    <property type="molecule type" value="Genomic_DNA"/>
</dbReference>
<keyword evidence="1" id="KW-1133">Transmembrane helix</keyword>
<protein>
    <submittedName>
        <fullName evidence="2">Uncharacterized protein</fullName>
    </submittedName>
</protein>
<sequence length="163" mass="17471">MEIGIDISSLTSGIQGLIGPGIIVGLIALAGFIGRLVFVSFGSSIKEANPLRNFSGLGLIATSIAMFVGALVVTGKLDKAVHLIQRNTMDPFNIYVLQRDSCDLSGSKYCVIVFEGGREISVNWFDSKVYMWELLNPQTGAVYKTLRPRSRVGDGESIGVGLS</sequence>
<evidence type="ECO:0000313" key="2">
    <source>
        <dbReference type="EMBL" id="WIY25922.1"/>
    </source>
</evidence>
<dbReference type="RefSeq" id="WP_270918341.1">
    <property type="nucleotide sequence ID" value="NZ_CP127247.1"/>
</dbReference>
<gene>
    <name evidence="2" type="ORF">QPJ95_03010</name>
</gene>
<name>A0A9Y2P3D2_9RHOB</name>
<organism evidence="2 3">
    <name type="scientific">Parasedimentitalea psychrophila</name>
    <dbReference type="NCBI Taxonomy" id="2997337"/>
    <lineage>
        <taxon>Bacteria</taxon>
        <taxon>Pseudomonadati</taxon>
        <taxon>Pseudomonadota</taxon>
        <taxon>Alphaproteobacteria</taxon>
        <taxon>Rhodobacterales</taxon>
        <taxon>Paracoccaceae</taxon>
        <taxon>Parasedimentitalea</taxon>
    </lineage>
</organism>
<proteinExistence type="predicted"/>
<feature type="transmembrane region" description="Helical" evidence="1">
    <location>
        <begin position="54"/>
        <end position="73"/>
    </location>
</feature>
<evidence type="ECO:0000256" key="1">
    <source>
        <dbReference type="SAM" id="Phobius"/>
    </source>
</evidence>
<dbReference type="KEGG" id="ppso:QPJ95_03010"/>
<reference evidence="2 3" key="1">
    <citation type="submission" date="2023-06" db="EMBL/GenBank/DDBJ databases">
        <title>Parasedimentitalea psychrophila sp. nov., a psychrophilic bacterium isolated from deep-sea sediment.</title>
        <authorList>
            <person name="Li A."/>
        </authorList>
    </citation>
    <scope>NUCLEOTIDE SEQUENCE [LARGE SCALE GENOMIC DNA]</scope>
    <source>
        <strain evidence="2 3">QS115</strain>
    </source>
</reference>
<keyword evidence="3" id="KW-1185">Reference proteome</keyword>
<dbReference type="Proteomes" id="UP001238334">
    <property type="component" value="Chromosome"/>
</dbReference>
<accession>A0A9Y2P3D2</accession>